<dbReference type="InterPro" id="IPR000515">
    <property type="entry name" value="MetI-like"/>
</dbReference>
<keyword evidence="6 7" id="KW-0472">Membrane</keyword>
<evidence type="ECO:0000256" key="5">
    <source>
        <dbReference type="ARBA" id="ARBA00022989"/>
    </source>
</evidence>
<organism evidence="9 10">
    <name type="scientific">Paenibacillus lignilyticus</name>
    <dbReference type="NCBI Taxonomy" id="1172615"/>
    <lineage>
        <taxon>Bacteria</taxon>
        <taxon>Bacillati</taxon>
        <taxon>Bacillota</taxon>
        <taxon>Bacilli</taxon>
        <taxon>Bacillales</taxon>
        <taxon>Paenibacillaceae</taxon>
        <taxon>Paenibacillus</taxon>
    </lineage>
</organism>
<keyword evidence="4 7" id="KW-0812">Transmembrane</keyword>
<feature type="transmembrane region" description="Helical" evidence="7">
    <location>
        <begin position="131"/>
        <end position="152"/>
    </location>
</feature>
<dbReference type="EMBL" id="JAGKSP010000002">
    <property type="protein sequence ID" value="MBP3962720.1"/>
    <property type="molecule type" value="Genomic_DNA"/>
</dbReference>
<dbReference type="PANTHER" id="PTHR43227">
    <property type="entry name" value="BLL4140 PROTEIN"/>
    <property type="match status" value="1"/>
</dbReference>
<keyword evidence="10" id="KW-1185">Reference proteome</keyword>
<evidence type="ECO:0000256" key="2">
    <source>
        <dbReference type="ARBA" id="ARBA00022448"/>
    </source>
</evidence>
<protein>
    <submittedName>
        <fullName evidence="9">Sugar ABC transporter permease</fullName>
    </submittedName>
</protein>
<evidence type="ECO:0000313" key="9">
    <source>
        <dbReference type="EMBL" id="MBP3962720.1"/>
    </source>
</evidence>
<keyword evidence="5 7" id="KW-1133">Transmembrane helix</keyword>
<evidence type="ECO:0000256" key="6">
    <source>
        <dbReference type="ARBA" id="ARBA00023136"/>
    </source>
</evidence>
<gene>
    <name evidence="9" type="ORF">I8J30_08385</name>
</gene>
<comment type="caution">
    <text evidence="9">The sequence shown here is derived from an EMBL/GenBank/DDBJ whole genome shotgun (WGS) entry which is preliminary data.</text>
</comment>
<sequence length="321" mass="36132">MNHVPGELLPAASPPIHQRNHIWRKIKRQKILLLFSVPFAIWAAVFCYAPIWGWIMAFQDYNPGKGVTGSPWVGLKHFQAFFQEEMLYTLLRNTIAISVLNIVVGTFGAVALALLLNEVKGVFFKRTVQTVSYLPYFISYVVVANLFLTLLSPSDGTVNRLLLKLGLIDKPIFFFAEPHLFWVLVVLINVWKNIGWDAIIYIAAMSSVDTELYDAASVDGAGRWRKMWHITLPCIRPTIVVLLVLSASGILNAGFDPSYLLGNPMVHDYSEVIDTYVYRMGLGNAMYSYATAIGLFRLVVSLVLLYLVNRMAKRLGEDNVL</sequence>
<feature type="domain" description="ABC transmembrane type-1" evidence="8">
    <location>
        <begin position="91"/>
        <end position="308"/>
    </location>
</feature>
<dbReference type="SUPFAM" id="SSF161098">
    <property type="entry name" value="MetI-like"/>
    <property type="match status" value="1"/>
</dbReference>
<evidence type="ECO:0000256" key="4">
    <source>
        <dbReference type="ARBA" id="ARBA00022692"/>
    </source>
</evidence>
<dbReference type="Gene3D" id="1.10.3720.10">
    <property type="entry name" value="MetI-like"/>
    <property type="match status" value="1"/>
</dbReference>
<feature type="transmembrane region" description="Helical" evidence="7">
    <location>
        <begin position="234"/>
        <end position="255"/>
    </location>
</feature>
<proteinExistence type="inferred from homology"/>
<evidence type="ECO:0000313" key="10">
    <source>
        <dbReference type="Proteomes" id="UP000673394"/>
    </source>
</evidence>
<dbReference type="CDD" id="cd06261">
    <property type="entry name" value="TM_PBP2"/>
    <property type="match status" value="1"/>
</dbReference>
<evidence type="ECO:0000259" key="8">
    <source>
        <dbReference type="PROSITE" id="PS50928"/>
    </source>
</evidence>
<dbReference type="InterPro" id="IPR050809">
    <property type="entry name" value="UgpAE/MalFG_permease"/>
</dbReference>
<comment type="subcellular location">
    <subcellularLocation>
        <location evidence="1 7">Cell membrane</location>
        <topology evidence="1 7">Multi-pass membrane protein</topology>
    </subcellularLocation>
</comment>
<reference evidence="9 10" key="1">
    <citation type="submission" date="2021-04" db="EMBL/GenBank/DDBJ databases">
        <title>Paenibacillus sp. DLE-14 whole genome sequence.</title>
        <authorList>
            <person name="Ham Y.J."/>
        </authorList>
    </citation>
    <scope>NUCLEOTIDE SEQUENCE [LARGE SCALE GENOMIC DNA]</scope>
    <source>
        <strain evidence="9 10">DLE-14</strain>
    </source>
</reference>
<comment type="similarity">
    <text evidence="7">Belongs to the binding-protein-dependent transport system permease family.</text>
</comment>
<evidence type="ECO:0000256" key="3">
    <source>
        <dbReference type="ARBA" id="ARBA00022475"/>
    </source>
</evidence>
<accession>A0ABS5CB93</accession>
<evidence type="ECO:0000256" key="1">
    <source>
        <dbReference type="ARBA" id="ARBA00004651"/>
    </source>
</evidence>
<evidence type="ECO:0000256" key="7">
    <source>
        <dbReference type="RuleBase" id="RU363032"/>
    </source>
</evidence>
<dbReference type="Pfam" id="PF00528">
    <property type="entry name" value="BPD_transp_1"/>
    <property type="match status" value="1"/>
</dbReference>
<name>A0ABS5CB93_9BACL</name>
<feature type="transmembrane region" description="Helical" evidence="7">
    <location>
        <begin position="286"/>
        <end position="308"/>
    </location>
</feature>
<feature type="transmembrane region" description="Helical" evidence="7">
    <location>
        <begin position="31"/>
        <end position="55"/>
    </location>
</feature>
<feature type="transmembrane region" description="Helical" evidence="7">
    <location>
        <begin position="95"/>
        <end position="119"/>
    </location>
</feature>
<keyword evidence="3" id="KW-1003">Cell membrane</keyword>
<feature type="transmembrane region" description="Helical" evidence="7">
    <location>
        <begin position="172"/>
        <end position="191"/>
    </location>
</feature>
<dbReference type="PANTHER" id="PTHR43227:SF11">
    <property type="entry name" value="BLL4140 PROTEIN"/>
    <property type="match status" value="1"/>
</dbReference>
<dbReference type="PROSITE" id="PS50928">
    <property type="entry name" value="ABC_TM1"/>
    <property type="match status" value="1"/>
</dbReference>
<dbReference type="InterPro" id="IPR035906">
    <property type="entry name" value="MetI-like_sf"/>
</dbReference>
<dbReference type="Proteomes" id="UP000673394">
    <property type="component" value="Unassembled WGS sequence"/>
</dbReference>
<keyword evidence="2 7" id="KW-0813">Transport</keyword>
<dbReference type="RefSeq" id="WP_210657123.1">
    <property type="nucleotide sequence ID" value="NZ_JAGKSP010000002.1"/>
</dbReference>